<dbReference type="EMBL" id="CAADFV010000021">
    <property type="protein sequence ID" value="VFK54382.1"/>
    <property type="molecule type" value="Genomic_DNA"/>
</dbReference>
<proteinExistence type="predicted"/>
<dbReference type="EMBL" id="CAADFY010000020">
    <property type="protein sequence ID" value="VFK53409.1"/>
    <property type="molecule type" value="Genomic_DNA"/>
</dbReference>
<organism evidence="1">
    <name type="scientific">Candidatus Kentrum sp. TUN</name>
    <dbReference type="NCBI Taxonomy" id="2126343"/>
    <lineage>
        <taxon>Bacteria</taxon>
        <taxon>Pseudomonadati</taxon>
        <taxon>Pseudomonadota</taxon>
        <taxon>Gammaproteobacteria</taxon>
        <taxon>Candidatus Kentrum</taxon>
    </lineage>
</organism>
<evidence type="ECO:0000313" key="2">
    <source>
        <dbReference type="EMBL" id="VFK53409.1"/>
    </source>
</evidence>
<name>A0A450ZAS8_9GAMM</name>
<reference evidence="1" key="1">
    <citation type="submission" date="2019-02" db="EMBL/GenBank/DDBJ databases">
        <authorList>
            <person name="Gruber-Vodicka R. H."/>
            <person name="Seah K. B. B."/>
        </authorList>
    </citation>
    <scope>NUCLEOTIDE SEQUENCE</scope>
    <source>
        <strain evidence="1">BECK_BY1</strain>
        <strain evidence="3">BECK_BY2</strain>
        <strain evidence="2">BECK_BY3</strain>
    </source>
</reference>
<gene>
    <name evidence="1" type="ORF">BECKTUN1418D_GA0071000_10031</name>
    <name evidence="3" type="ORF">BECKTUN1418E_GA0071001_10218</name>
    <name evidence="2" type="ORF">BECKTUN1418F_GA0071002_10208</name>
</gene>
<sequence>MDFQDRSDVMQHCWKNWHIHALQPIDRKIDSHDRQKFFHILAINGNNNNEDIFFTFGIDPER</sequence>
<evidence type="ECO:0000313" key="3">
    <source>
        <dbReference type="EMBL" id="VFK54382.1"/>
    </source>
</evidence>
<accession>A0A450ZAS8</accession>
<evidence type="ECO:0000313" key="1">
    <source>
        <dbReference type="EMBL" id="VFK50882.1"/>
    </source>
</evidence>
<protein>
    <submittedName>
        <fullName evidence="1">Uncharacterized protein</fullName>
    </submittedName>
</protein>
<dbReference type="AlphaFoldDB" id="A0A450ZAS8"/>
<dbReference type="EMBL" id="CAADFX010000003">
    <property type="protein sequence ID" value="VFK50882.1"/>
    <property type="molecule type" value="Genomic_DNA"/>
</dbReference>